<comment type="caution">
    <text evidence="14">The sequence shown here is derived from an EMBL/GenBank/DDBJ whole genome shotgun (WGS) entry which is preliminary data.</text>
</comment>
<keyword evidence="10 11" id="KW-0066">ATP synthesis</keyword>
<feature type="transmembrane region" description="Helical" evidence="11">
    <location>
        <begin position="328"/>
        <end position="354"/>
    </location>
</feature>
<dbReference type="PROSITE" id="PS00449">
    <property type="entry name" value="ATPASE_A"/>
    <property type="match status" value="1"/>
</dbReference>
<accession>A0AA37QK07</accession>
<dbReference type="EMBL" id="BRXS01000007">
    <property type="protein sequence ID" value="GLC27930.1"/>
    <property type="molecule type" value="Genomic_DNA"/>
</dbReference>
<feature type="chain" id="PRO_5041220083" description="ATP synthase subunit a" evidence="13">
    <location>
        <begin position="23"/>
        <end position="362"/>
    </location>
</feature>
<keyword evidence="7 11" id="KW-1133">Transmembrane helix</keyword>
<dbReference type="GO" id="GO:0045259">
    <property type="term" value="C:proton-transporting ATP synthase complex"/>
    <property type="evidence" value="ECO:0007669"/>
    <property type="project" value="UniProtKB-KW"/>
</dbReference>
<evidence type="ECO:0000256" key="1">
    <source>
        <dbReference type="ARBA" id="ARBA00004141"/>
    </source>
</evidence>
<organism evidence="14 15">
    <name type="scientific">Roseisolibacter agri</name>
    <dbReference type="NCBI Taxonomy" id="2014610"/>
    <lineage>
        <taxon>Bacteria</taxon>
        <taxon>Pseudomonadati</taxon>
        <taxon>Gemmatimonadota</taxon>
        <taxon>Gemmatimonadia</taxon>
        <taxon>Gemmatimonadales</taxon>
        <taxon>Gemmatimonadaceae</taxon>
        <taxon>Roseisolibacter</taxon>
    </lineage>
</organism>
<dbReference type="GO" id="GO:0005886">
    <property type="term" value="C:plasma membrane"/>
    <property type="evidence" value="ECO:0007669"/>
    <property type="project" value="UniProtKB-SubCell"/>
</dbReference>
<dbReference type="Gene3D" id="1.20.120.220">
    <property type="entry name" value="ATP synthase, F0 complex, subunit A"/>
    <property type="match status" value="1"/>
</dbReference>
<evidence type="ECO:0000256" key="4">
    <source>
        <dbReference type="ARBA" id="ARBA00022547"/>
    </source>
</evidence>
<dbReference type="PANTHER" id="PTHR11410">
    <property type="entry name" value="ATP SYNTHASE SUBUNIT A"/>
    <property type="match status" value="1"/>
</dbReference>
<evidence type="ECO:0000256" key="6">
    <source>
        <dbReference type="ARBA" id="ARBA00022781"/>
    </source>
</evidence>
<evidence type="ECO:0000256" key="8">
    <source>
        <dbReference type="ARBA" id="ARBA00023065"/>
    </source>
</evidence>
<keyword evidence="8 11" id="KW-0406">Ion transport</keyword>
<evidence type="ECO:0000256" key="2">
    <source>
        <dbReference type="ARBA" id="ARBA00006810"/>
    </source>
</evidence>
<keyword evidence="6 11" id="KW-0375">Hydrogen ion transport</keyword>
<dbReference type="InterPro" id="IPR000568">
    <property type="entry name" value="ATP_synth_F0_asu"/>
</dbReference>
<dbReference type="Pfam" id="PF00119">
    <property type="entry name" value="ATP-synt_A"/>
    <property type="match status" value="1"/>
</dbReference>
<keyword evidence="4 11" id="KW-0138">CF(0)</keyword>
<feature type="transmembrane region" description="Helical" evidence="11">
    <location>
        <begin position="292"/>
        <end position="316"/>
    </location>
</feature>
<evidence type="ECO:0000313" key="14">
    <source>
        <dbReference type="EMBL" id="GLC27930.1"/>
    </source>
</evidence>
<name>A0AA37QK07_9BACT</name>
<dbReference type="InterPro" id="IPR045083">
    <property type="entry name" value="ATP_synth_F0_asu_bact/mt"/>
</dbReference>
<evidence type="ECO:0000256" key="12">
    <source>
        <dbReference type="RuleBase" id="RU000483"/>
    </source>
</evidence>
<comment type="function">
    <text evidence="11 12">Key component of the proton channel; it plays a direct role in the translocation of protons across the membrane.</text>
</comment>
<evidence type="ECO:0000313" key="15">
    <source>
        <dbReference type="Proteomes" id="UP001161325"/>
    </source>
</evidence>
<dbReference type="SUPFAM" id="SSF81336">
    <property type="entry name" value="F1F0 ATP synthase subunit A"/>
    <property type="match status" value="1"/>
</dbReference>
<feature type="signal peptide" evidence="13">
    <location>
        <begin position="1"/>
        <end position="22"/>
    </location>
</feature>
<evidence type="ECO:0000256" key="9">
    <source>
        <dbReference type="ARBA" id="ARBA00023136"/>
    </source>
</evidence>
<evidence type="ECO:0000256" key="10">
    <source>
        <dbReference type="ARBA" id="ARBA00023310"/>
    </source>
</evidence>
<evidence type="ECO:0000256" key="7">
    <source>
        <dbReference type="ARBA" id="ARBA00022989"/>
    </source>
</evidence>
<protein>
    <recommendedName>
        <fullName evidence="11 12">ATP synthase subunit a</fullName>
    </recommendedName>
    <alternativeName>
        <fullName evidence="11">ATP synthase F0 sector subunit a</fullName>
    </alternativeName>
    <alternativeName>
        <fullName evidence="11">F-ATPase subunit 6</fullName>
    </alternativeName>
</protein>
<comment type="similarity">
    <text evidence="2 11 12">Belongs to the ATPase A chain family.</text>
</comment>
<dbReference type="PRINTS" id="PR00123">
    <property type="entry name" value="ATPASEA"/>
</dbReference>
<gene>
    <name evidence="14" type="primary">atpB2</name>
    <name evidence="11" type="synonym">atpB</name>
    <name evidence="14" type="ORF">rosag_44430</name>
</gene>
<dbReference type="InterPro" id="IPR035908">
    <property type="entry name" value="F0_ATP_A_sf"/>
</dbReference>
<keyword evidence="5 11" id="KW-0812">Transmembrane</keyword>
<dbReference type="CDD" id="cd00310">
    <property type="entry name" value="ATP-synt_Fo_a_6"/>
    <property type="match status" value="1"/>
</dbReference>
<sequence>MRLFGSLALAASLALAGAPARAQDAHGAAPAAPTAQPSAVDTSSAATVGGTSAAVGTAEQHGAAPTTVADVAAQGHAASPAQAVDIITPHITDAHAIEYPCISGDYAMLTCEAHLPTGWIVPIGSYQLDLSPTKHVVMMLLASLIACVVLIGAARAHKRHSHAAGHPKGFAAGIEAMVLYIRDEVALKNLGHHGEKYVPFILTLFFFILFANLLGLIPYGSTATGNISVTAMLAIITFLVVEFAGMRAQGIGYLNTIFYWNKDLPIYMRIPMFLIMSPIELVGKIAKPFALAIRLFANMTAGHIVVLALIGLIFLFRSAASGAPFLAASAIMVLELFVAFLQAFIFALLSSVFIGQIREAHH</sequence>
<evidence type="ECO:0000256" key="5">
    <source>
        <dbReference type="ARBA" id="ARBA00022692"/>
    </source>
</evidence>
<reference evidence="14" key="1">
    <citation type="submission" date="2022-08" db="EMBL/GenBank/DDBJ databases">
        <title>Draft genome sequencing of Roseisolibacter agri AW1220.</title>
        <authorList>
            <person name="Tobiishi Y."/>
            <person name="Tonouchi A."/>
        </authorList>
    </citation>
    <scope>NUCLEOTIDE SEQUENCE</scope>
    <source>
        <strain evidence="14">AW1220</strain>
    </source>
</reference>
<proteinExistence type="inferred from homology"/>
<feature type="transmembrane region" description="Helical" evidence="11">
    <location>
        <begin position="223"/>
        <end position="245"/>
    </location>
</feature>
<feature type="transmembrane region" description="Helical" evidence="11">
    <location>
        <begin position="197"/>
        <end position="217"/>
    </location>
</feature>
<dbReference type="Proteomes" id="UP001161325">
    <property type="component" value="Unassembled WGS sequence"/>
</dbReference>
<dbReference type="GO" id="GO:0046933">
    <property type="term" value="F:proton-transporting ATP synthase activity, rotational mechanism"/>
    <property type="evidence" value="ECO:0007669"/>
    <property type="project" value="UniProtKB-UniRule"/>
</dbReference>
<evidence type="ECO:0000256" key="11">
    <source>
        <dbReference type="HAMAP-Rule" id="MF_01393"/>
    </source>
</evidence>
<evidence type="ECO:0000256" key="3">
    <source>
        <dbReference type="ARBA" id="ARBA00022448"/>
    </source>
</evidence>
<keyword evidence="3 11" id="KW-0813">Transport</keyword>
<keyword evidence="11" id="KW-1003">Cell membrane</keyword>
<keyword evidence="9 11" id="KW-0472">Membrane</keyword>
<dbReference type="InterPro" id="IPR023011">
    <property type="entry name" value="ATP_synth_F0_asu_AS"/>
</dbReference>
<evidence type="ECO:0000256" key="13">
    <source>
        <dbReference type="SAM" id="SignalP"/>
    </source>
</evidence>
<dbReference type="HAMAP" id="MF_01393">
    <property type="entry name" value="ATP_synth_a_bact"/>
    <property type="match status" value="1"/>
</dbReference>
<feature type="transmembrane region" description="Helical" evidence="11">
    <location>
        <begin position="136"/>
        <end position="154"/>
    </location>
</feature>
<dbReference type="PANTHER" id="PTHR11410:SF0">
    <property type="entry name" value="ATP SYNTHASE SUBUNIT A"/>
    <property type="match status" value="1"/>
</dbReference>
<dbReference type="NCBIfam" id="TIGR01131">
    <property type="entry name" value="ATP_synt_6_or_A"/>
    <property type="match status" value="1"/>
</dbReference>
<comment type="subcellular location">
    <subcellularLocation>
        <location evidence="11 12">Cell membrane</location>
        <topology evidence="11 12">Multi-pass membrane protein</topology>
    </subcellularLocation>
    <subcellularLocation>
        <location evidence="1">Membrane</location>
        <topology evidence="1">Multi-pass membrane protein</topology>
    </subcellularLocation>
</comment>
<dbReference type="AlphaFoldDB" id="A0AA37QK07"/>
<keyword evidence="13" id="KW-0732">Signal</keyword>
<dbReference type="RefSeq" id="WP_284352358.1">
    <property type="nucleotide sequence ID" value="NZ_BRXS01000007.1"/>
</dbReference>
<keyword evidence="15" id="KW-1185">Reference proteome</keyword>